<dbReference type="Pfam" id="PF00886">
    <property type="entry name" value="Ribosomal_S16"/>
    <property type="match status" value="1"/>
</dbReference>
<dbReference type="InterPro" id="IPR000307">
    <property type="entry name" value="Ribosomal_bS16"/>
</dbReference>
<dbReference type="GO" id="GO:0005840">
    <property type="term" value="C:ribosome"/>
    <property type="evidence" value="ECO:0007669"/>
    <property type="project" value="UniProtKB-KW"/>
</dbReference>
<evidence type="ECO:0000256" key="2">
    <source>
        <dbReference type="ARBA" id="ARBA00023274"/>
    </source>
</evidence>
<dbReference type="STRING" id="1202536.A33U_0159"/>
<dbReference type="OrthoDB" id="9807878at2"/>
<evidence type="ECO:0000313" key="4">
    <source>
        <dbReference type="EMBL" id="AFP83607.1"/>
    </source>
</evidence>
<evidence type="ECO:0000256" key="1">
    <source>
        <dbReference type="ARBA" id="ARBA00022980"/>
    </source>
</evidence>
<dbReference type="KEGG" id="cru:A33U_0159"/>
<keyword evidence="1 4" id="KW-0689">Ribosomal protein</keyword>
<organism evidence="4 5">
    <name type="scientific">Candidatus Carsonella ruddii CE isolate Thao2000</name>
    <dbReference type="NCBI Taxonomy" id="1202536"/>
    <lineage>
        <taxon>Bacteria</taxon>
        <taxon>Pseudomonadati</taxon>
        <taxon>Pseudomonadota</taxon>
        <taxon>Gammaproteobacteria</taxon>
        <taxon>Oceanospirillales</taxon>
        <taxon>Halomonadaceae</taxon>
        <taxon>Zymobacter group</taxon>
        <taxon>Candidatus Carsonella</taxon>
    </lineage>
</organism>
<dbReference type="SUPFAM" id="SSF54565">
    <property type="entry name" value="Ribosomal protein S16"/>
    <property type="match status" value="1"/>
</dbReference>
<dbReference type="Proteomes" id="UP000003932">
    <property type="component" value="Chromosome"/>
</dbReference>
<sequence length="75" mass="9221">MIVIRLSKKNKKNTFYYINVIYKKKSVYGKIIKRIGYYDSKINFNKKYYLNFNLFYTFIKNGAKISKRLYQIIKK</sequence>
<dbReference type="GO" id="GO:0006412">
    <property type="term" value="P:translation"/>
    <property type="evidence" value="ECO:0007669"/>
    <property type="project" value="InterPro"/>
</dbReference>
<dbReference type="EMBL" id="CP003541">
    <property type="protein sequence ID" value="AFP83607.1"/>
    <property type="molecule type" value="Genomic_DNA"/>
</dbReference>
<dbReference type="PATRIC" id="fig|1202536.3.peg.132"/>
<keyword evidence="2" id="KW-0687">Ribonucleoprotein</keyword>
<dbReference type="AlphaFoldDB" id="J7GSA1"/>
<proteinExistence type="predicted"/>
<name>J7GSA1_CARRU</name>
<dbReference type="HOGENOM" id="CLU_2697720_0_0_6"/>
<dbReference type="RefSeq" id="WP_014886908.1">
    <property type="nucleotide sequence ID" value="NC_018414.1"/>
</dbReference>
<accession>J7GSA1</accession>
<gene>
    <name evidence="4" type="primary">rpsP</name>
    <name evidence="4" type="ORF">A33U_0159</name>
</gene>
<dbReference type="GO" id="GO:0003735">
    <property type="term" value="F:structural constituent of ribosome"/>
    <property type="evidence" value="ECO:0007669"/>
    <property type="project" value="InterPro"/>
</dbReference>
<dbReference type="Gene3D" id="3.30.1320.10">
    <property type="match status" value="1"/>
</dbReference>
<dbReference type="InterPro" id="IPR023803">
    <property type="entry name" value="Ribosomal_bS16_dom_sf"/>
</dbReference>
<dbReference type="GO" id="GO:0005737">
    <property type="term" value="C:cytoplasm"/>
    <property type="evidence" value="ECO:0007669"/>
    <property type="project" value="UniProtKB-ARBA"/>
</dbReference>
<evidence type="ECO:0000256" key="3">
    <source>
        <dbReference type="ARBA" id="ARBA00035310"/>
    </source>
</evidence>
<dbReference type="GO" id="GO:1990904">
    <property type="term" value="C:ribonucleoprotein complex"/>
    <property type="evidence" value="ECO:0007669"/>
    <property type="project" value="UniProtKB-KW"/>
</dbReference>
<evidence type="ECO:0000313" key="5">
    <source>
        <dbReference type="Proteomes" id="UP000003932"/>
    </source>
</evidence>
<protein>
    <recommendedName>
        <fullName evidence="3">30S ribosomal protein S16</fullName>
    </recommendedName>
</protein>
<reference evidence="4 5" key="1">
    <citation type="journal article" date="2012" name="Mol. Biol. Evol.">
        <title>Genome reduction and co-evolution between the primary and secondary bacterial symbionts of psyllids.</title>
        <authorList>
            <person name="Sloan D.B."/>
            <person name="Moran N.A."/>
        </authorList>
    </citation>
    <scope>NUCLEOTIDE SEQUENCE [LARGE SCALE GENOMIC DNA]</scope>
    <source>
        <strain evidence="4 5">CE</strain>
    </source>
</reference>